<accession>A0AA38L004</accession>
<dbReference type="GO" id="GO:0005737">
    <property type="term" value="C:cytoplasm"/>
    <property type="evidence" value="ECO:0007669"/>
    <property type="project" value="TreeGrafter"/>
</dbReference>
<gene>
    <name evidence="3" type="ORF">GGU10DRAFT_160404</name>
</gene>
<proteinExistence type="inferred from homology"/>
<name>A0AA38L004_9AGAR</name>
<dbReference type="PANTHER" id="PTHR48104">
    <property type="entry name" value="METACASPASE-4"/>
    <property type="match status" value="1"/>
</dbReference>
<evidence type="ECO:0000313" key="4">
    <source>
        <dbReference type="Proteomes" id="UP001163798"/>
    </source>
</evidence>
<dbReference type="InterPro" id="IPR050452">
    <property type="entry name" value="Metacaspase"/>
</dbReference>
<dbReference type="GO" id="GO:0004197">
    <property type="term" value="F:cysteine-type endopeptidase activity"/>
    <property type="evidence" value="ECO:0007669"/>
    <property type="project" value="InterPro"/>
</dbReference>
<comment type="caution">
    <text evidence="3">The sequence shown here is derived from an EMBL/GenBank/DDBJ whole genome shotgun (WGS) entry which is preliminary data.</text>
</comment>
<dbReference type="EMBL" id="MU793303">
    <property type="protein sequence ID" value="KAJ3786893.1"/>
    <property type="molecule type" value="Genomic_DNA"/>
</dbReference>
<dbReference type="GO" id="GO:0006508">
    <property type="term" value="P:proteolysis"/>
    <property type="evidence" value="ECO:0007669"/>
    <property type="project" value="InterPro"/>
</dbReference>
<feature type="domain" description="Peptidase C14 caspase" evidence="2">
    <location>
        <begin position="45"/>
        <end position="399"/>
    </location>
</feature>
<dbReference type="Gene3D" id="3.40.50.12660">
    <property type="match status" value="2"/>
</dbReference>
<comment type="similarity">
    <text evidence="1">Belongs to the peptidase C14B family.</text>
</comment>
<sequence length="411" mass="46161">MHFRHSKEPEPSVDAGTPVLTVESSLEITTTTRQEWISSNCTGNKRALLIGINYSESESSLDGCHSDVSRMYKFITQTYGFSEENIVVLKDDNKLEDEFQPTKANIVHSFIVLCVLHSDCSLTQLYWMQWLVKDAQTHDSLFFHYSGHGGQRTDRDGDEIDYNDECIYPVDSIPVTDASDEQIQATRHKVLIDDELHLHLVSPLPVGARLTAIFDSCHSGSVLDLPFMYSAASGRLKEGEFLAEQDAEKAGEMRKGRGVLALEKTEKWKIKEKVFEMKDVLEATKDILHETGEKLFVEKDAKGALMDFERLDGVKAHVKQVEQLEKRNESLADIVLISGCKDTQTSADASEDGVPTGALSWALMSTLKENSEPTYLQLLDGIREKLKRERYDQLPQLSTGHPMDLSAIFIA</sequence>
<reference evidence="3" key="1">
    <citation type="submission" date="2022-08" db="EMBL/GenBank/DDBJ databases">
        <authorList>
            <consortium name="DOE Joint Genome Institute"/>
            <person name="Min B."/>
            <person name="Riley R."/>
            <person name="Sierra-Patev S."/>
            <person name="Naranjo-Ortiz M."/>
            <person name="Looney B."/>
            <person name="Konkel Z."/>
            <person name="Slot J.C."/>
            <person name="Sakamoto Y."/>
            <person name="Steenwyk J.L."/>
            <person name="Rokas A."/>
            <person name="Carro J."/>
            <person name="Camarero S."/>
            <person name="Ferreira P."/>
            <person name="Molpeceres G."/>
            <person name="Ruiz-Duenas F.J."/>
            <person name="Serrano A."/>
            <person name="Henrissat B."/>
            <person name="Drula E."/>
            <person name="Hughes K.W."/>
            <person name="Mata J.L."/>
            <person name="Ishikawa N.K."/>
            <person name="Vargas-Isla R."/>
            <person name="Ushijima S."/>
            <person name="Smith C.A."/>
            <person name="Ahrendt S."/>
            <person name="Andreopoulos W."/>
            <person name="He G."/>
            <person name="Labutti K."/>
            <person name="Lipzen A."/>
            <person name="Ng V."/>
            <person name="Sandor L."/>
            <person name="Barry K."/>
            <person name="Martinez A.T."/>
            <person name="Xiao Y."/>
            <person name="Gibbons J.G."/>
            <person name="Terashima K."/>
            <person name="Hibbett D.S."/>
            <person name="Grigoriev I.V."/>
        </authorList>
    </citation>
    <scope>NUCLEOTIDE SEQUENCE</scope>
    <source>
        <strain evidence="3">TFB10291</strain>
    </source>
</reference>
<dbReference type="Proteomes" id="UP001163798">
    <property type="component" value="Unassembled WGS sequence"/>
</dbReference>
<dbReference type="Pfam" id="PF00656">
    <property type="entry name" value="Peptidase_C14"/>
    <property type="match status" value="1"/>
</dbReference>
<evidence type="ECO:0000259" key="2">
    <source>
        <dbReference type="Pfam" id="PF00656"/>
    </source>
</evidence>
<dbReference type="AlphaFoldDB" id="A0AA38L004"/>
<dbReference type="PANTHER" id="PTHR48104:SF30">
    <property type="entry name" value="METACASPASE-1"/>
    <property type="match status" value="1"/>
</dbReference>
<evidence type="ECO:0000313" key="3">
    <source>
        <dbReference type="EMBL" id="KAJ3786893.1"/>
    </source>
</evidence>
<evidence type="ECO:0000256" key="1">
    <source>
        <dbReference type="ARBA" id="ARBA00009005"/>
    </source>
</evidence>
<organism evidence="3 4">
    <name type="scientific">Lentinula aff. detonsa</name>
    <dbReference type="NCBI Taxonomy" id="2804958"/>
    <lineage>
        <taxon>Eukaryota</taxon>
        <taxon>Fungi</taxon>
        <taxon>Dikarya</taxon>
        <taxon>Basidiomycota</taxon>
        <taxon>Agaricomycotina</taxon>
        <taxon>Agaricomycetes</taxon>
        <taxon>Agaricomycetidae</taxon>
        <taxon>Agaricales</taxon>
        <taxon>Marasmiineae</taxon>
        <taxon>Omphalotaceae</taxon>
        <taxon>Lentinula</taxon>
    </lineage>
</organism>
<dbReference type="InterPro" id="IPR011600">
    <property type="entry name" value="Pept_C14_caspase"/>
</dbReference>
<protein>
    <submittedName>
        <fullName evidence="3">Peptidase C14</fullName>
    </submittedName>
</protein>
<keyword evidence="4" id="KW-1185">Reference proteome</keyword>